<proteinExistence type="inferred from homology"/>
<dbReference type="Pfam" id="PF13868">
    <property type="entry name" value="TPH"/>
    <property type="match status" value="2"/>
</dbReference>
<feature type="domain" description="Trichohyalin-plectin-homology" evidence="9">
    <location>
        <begin position="253"/>
        <end position="471"/>
    </location>
</feature>
<keyword evidence="4" id="KW-0963">Cytoplasm</keyword>
<evidence type="ECO:0000256" key="2">
    <source>
        <dbReference type="ARBA" id="ARBA00010777"/>
    </source>
</evidence>
<feature type="compositionally biased region" description="Polar residues" evidence="8">
    <location>
        <begin position="52"/>
        <end position="65"/>
    </location>
</feature>
<feature type="region of interest" description="Disordered" evidence="8">
    <location>
        <begin position="50"/>
        <end position="75"/>
    </location>
</feature>
<dbReference type="Ensembl" id="ENSGWIT00000034536.1">
    <property type="protein sequence ID" value="ENSGWIP00000031717.1"/>
    <property type="gene ID" value="ENSGWIG00000016372.1"/>
</dbReference>
<comment type="similarity">
    <text evidence="2">Belongs to the TCHP family.</text>
</comment>
<keyword evidence="11" id="KW-1185">Reference proteome</keyword>
<accession>A0A8C5N639</accession>
<keyword evidence="6" id="KW-0206">Cytoskeleton</keyword>
<name>A0A8C5N639_GOUWI</name>
<feature type="domain" description="Trichohyalin-plectin-homology" evidence="9">
    <location>
        <begin position="143"/>
        <end position="235"/>
    </location>
</feature>
<evidence type="ECO:0000256" key="7">
    <source>
        <dbReference type="SAM" id="Coils"/>
    </source>
</evidence>
<feature type="coiled-coil region" evidence="7">
    <location>
        <begin position="176"/>
        <end position="282"/>
    </location>
</feature>
<feature type="coiled-coil region" evidence="7">
    <location>
        <begin position="378"/>
        <end position="462"/>
    </location>
</feature>
<dbReference type="InterPro" id="IPR043597">
    <property type="entry name" value="TPH_dom"/>
</dbReference>
<evidence type="ECO:0000256" key="4">
    <source>
        <dbReference type="ARBA" id="ARBA00022490"/>
    </source>
</evidence>
<organism evidence="10 11">
    <name type="scientific">Gouania willdenowi</name>
    <name type="common">Blunt-snouted clingfish</name>
    <name type="synonym">Lepadogaster willdenowi</name>
    <dbReference type="NCBI Taxonomy" id="441366"/>
    <lineage>
        <taxon>Eukaryota</taxon>
        <taxon>Metazoa</taxon>
        <taxon>Chordata</taxon>
        <taxon>Craniata</taxon>
        <taxon>Vertebrata</taxon>
        <taxon>Euteleostomi</taxon>
        <taxon>Actinopterygii</taxon>
        <taxon>Neopterygii</taxon>
        <taxon>Teleostei</taxon>
        <taxon>Neoteleostei</taxon>
        <taxon>Acanthomorphata</taxon>
        <taxon>Ovalentaria</taxon>
        <taxon>Blenniimorphae</taxon>
        <taxon>Blenniiformes</taxon>
        <taxon>Gobiesocoidei</taxon>
        <taxon>Gobiesocidae</taxon>
        <taxon>Gobiesocinae</taxon>
        <taxon>Gouania</taxon>
    </lineage>
</organism>
<keyword evidence="5 7" id="KW-0175">Coiled coil</keyword>
<comment type="subcellular location">
    <subcellularLocation>
        <location evidence="1">Cytoplasm</location>
        <location evidence="1">Cytoskeleton</location>
        <location evidence="1">Microtubule organizing center</location>
        <location evidence="1">Centrosome</location>
    </subcellularLocation>
</comment>
<dbReference type="GO" id="GO:0045095">
    <property type="term" value="C:keratin filament"/>
    <property type="evidence" value="ECO:0007669"/>
    <property type="project" value="TreeGrafter"/>
</dbReference>
<evidence type="ECO:0000256" key="5">
    <source>
        <dbReference type="ARBA" id="ARBA00023054"/>
    </source>
</evidence>
<evidence type="ECO:0000256" key="6">
    <source>
        <dbReference type="ARBA" id="ARBA00023212"/>
    </source>
</evidence>
<reference evidence="10" key="2">
    <citation type="submission" date="2025-08" db="UniProtKB">
        <authorList>
            <consortium name="Ensembl"/>
        </authorList>
    </citation>
    <scope>IDENTIFICATION</scope>
</reference>
<gene>
    <name evidence="10" type="primary">tchp</name>
</gene>
<evidence type="ECO:0000259" key="9">
    <source>
        <dbReference type="Pfam" id="PF13868"/>
    </source>
</evidence>
<reference evidence="10" key="3">
    <citation type="submission" date="2025-09" db="UniProtKB">
        <authorList>
            <consortium name="Ensembl"/>
        </authorList>
    </citation>
    <scope>IDENTIFICATION</scope>
</reference>
<evidence type="ECO:0000256" key="8">
    <source>
        <dbReference type="SAM" id="MobiDB-lite"/>
    </source>
</evidence>
<dbReference type="GO" id="GO:0006915">
    <property type="term" value="P:apoptotic process"/>
    <property type="evidence" value="ECO:0007669"/>
    <property type="project" value="TreeGrafter"/>
</dbReference>
<dbReference type="Proteomes" id="UP000694680">
    <property type="component" value="Chromosome 9"/>
</dbReference>
<evidence type="ECO:0000313" key="11">
    <source>
        <dbReference type="Proteomes" id="UP000694680"/>
    </source>
</evidence>
<protein>
    <recommendedName>
        <fullName evidence="3">Trichoplein keratin filament-binding protein</fullName>
    </recommendedName>
</protein>
<evidence type="ECO:0000313" key="10">
    <source>
        <dbReference type="Ensembl" id="ENSGWIP00000031717.1"/>
    </source>
</evidence>
<dbReference type="PANTHER" id="PTHR31183">
    <property type="entry name" value="TRICHOPLEIN KERATIN FILAMENT-BINDING PROTEIN FAMILY MEMBER"/>
    <property type="match status" value="1"/>
</dbReference>
<dbReference type="GO" id="GO:0005813">
    <property type="term" value="C:centrosome"/>
    <property type="evidence" value="ECO:0007669"/>
    <property type="project" value="UniProtKB-SubCell"/>
</dbReference>
<reference evidence="10" key="1">
    <citation type="submission" date="2020-06" db="EMBL/GenBank/DDBJ databases">
        <authorList>
            <consortium name="Wellcome Sanger Institute Data Sharing"/>
        </authorList>
    </citation>
    <scope>NUCLEOTIDE SEQUENCE [LARGE SCALE GENOMIC DNA]</scope>
</reference>
<evidence type="ECO:0000256" key="1">
    <source>
        <dbReference type="ARBA" id="ARBA00004300"/>
    </source>
</evidence>
<sequence length="480" mass="58963">MALPIGRVHRRSQVLAHQLARQREHEARCRQQWEQHAQYFREQRVQNKKQAEWTSRQSYQSSLSAYNEEKRKEEKRANLELRRNRLKAMLQQEQDEFEAELRQLIPDSSTVAHQQLQRTEELRLARQERQKKLAEKLLHEHWKKNNPDLRELELTLHKDHVVNQWQEQITEKKQKEVVEQEEARRFENEYERSQKEALERLNQAEEKRKAEERKRAEELRQQMEELRLREREVREALQSLVQTLSSLVFCCSLRHFLVRQYRAQLKRRAQQVQEELEVDRKLLAAMLEGEQDDQRLETVRRKQAVADAAWMKHVIEEQLQIEREREAQFEILHREEAQEVWEKREAQWEKERKARERLMHEVLVGRQQQLQHKMQNNCAAQKESLKRREELILELEREMEVRGQEKENKERRRTAWKQEINAQVQQRHQEQLEDKWRNHQEEKEHRNALRIQEEELRKETQRMATKGYQEKVKGVNNFFF</sequence>
<dbReference type="PANTHER" id="PTHR31183:SF2">
    <property type="entry name" value="TRICHOPLEIN KERATIN FILAMENT-BINDING PROTEIN"/>
    <property type="match status" value="1"/>
</dbReference>
<dbReference type="AlphaFoldDB" id="A0A8C5N639"/>
<evidence type="ECO:0000256" key="3">
    <source>
        <dbReference type="ARBA" id="ARBA00017328"/>
    </source>
</evidence>
<dbReference type="InterPro" id="IPR043596">
    <property type="entry name" value="CFAP53/TCHP"/>
</dbReference>